<sequence length="1649" mass="181899">MEDMNKSSDSPMLNSVYKFFYDENKNNSKTVVPPDMTTVIDNLVESAWSDKDDLVRDTISDALLQLSTPFSQLILQSIINFRKSHSKLTQIQVNSMLKAVEQICRKQPGDLLPPLLNQVIAFSLEELLRAPQDPLPASAILVALGQNHCNNVMEVLLPRLLAGGDSLPNVSLIYTVGHLCSVVEFMPHISTVLDTIVTMLPAVKSDDHKFAFSYAFGKLCEAVSEHLSACKDKPDSGSVSKETYSRHLGEAFNTLFLSWMNNKDNKVCEAVLKALAPMFDLLPTHILTQNLPSIVSSLLALYKRAPALPRHSVTSALASLLHVAPVTSIEAHIDLIICTLHPMVWAVVDYNAGHPTYFRNHNEALRCYGEIAINFSARLDEILLRHLSIGTEQDKIISLVICTHLLSNKIVLRELLPVVHQLVNEPSAKLRKVLVKIIVELAYRNHITGTDSILIEFLVKNCSLQGDGSAEWVDLQETCQRTVFGLCTTVPPSLEVFFPNLQVQALLWNVLLRMLVTPEIPAAIPTITKSLAYLASECKFTSESGQEGIERSKQVNSKAVLARCLCLLGDPFHDDRGPSLLEFLKLYTSTLHPNLPAILSEKIPPLLDYLKLSDWTSHEWERELRDLTRVILSCMDRDYAISFASQLSVQFYVTCSDTSSDVSERVTLMYCLGETLCLLQDKAIIHSHLDTIINTLRTNSSTSSQTCAKAVGIVARSHLSLVLSRLDTLVKSELTRKSSRLLGLLRDTRQENEIERARLTLLYSYAYVVIEAPPGELAPHISTLCQFLLAQLTVCKEGDGNEACLFAIDNILQSIHQHPSVLTCSLEHKSQFLSLALSQVQSAQGPPRPILLKTIGSILKLPPPLPLPECSNILKITIAKVLQNCDKQTSKQATLHELWSLLEVILDQHAGTSLLMEIMGHLNPWINHTDPGHRSHALSTLHISLVAFYGNVGFHLSDPVKFECIGSVVGSLCVHACETEPGVRLPALRCIQTLLQLALCFEGHLSPDEDLPPVFCELSNESPTDYSTLSYTVCAKLPYPMLGDYAKSLVEGLREGDGAEGVGKMLNLLAESKGAELYHDVNDILDRIFCLVPGETGLLATPTILCLLHHHPSAVLNGLLAQSLPYGPNFVSLWRSLAQSTSVNDILRHLIRCLGGALFVEGKQHHRDPIAAHQPLSAVSALSEMFSEHSLAPTLRAYFPELFSTLLMVLGAYIGAQPPSHTPTNKASSLFIPNRNVMKLVPSLETCRTLRSLLEAVGCTKGSTALEDCKKLEFENKITVLSPCVSPLMKHVIESEDRSCVAKIVTSVNSYPCKTQSQKILVASVRAALICHGTSLDPVLLDSVIDSVLDGLSEANQSILVCSYKALASFAYLDHQQVGRHKDAVLEALVCGIEKYDPESQDVALEAMTGLGLLLPQLPHNTLSPIIIPIAITLKPFFEKENVALRCKALQVFGQLTTFNLSSEKESLREQLLGNLVCFLMYINETNAEVANTCRATLYQSVQLLDDSKMNEAVSKFIAQEMSSTSTQYYDFLSALAEGLVSCVPDSIHTLLMTALNYSKSSQPMVKSNAALFIGLLYHAWDREDALIGSISTRLMSLLKDSHPNVRMKAAQALSLLYVKSDPYQTTPIENSTEVHEENKEETFTSPFK</sequence>
<evidence type="ECO:0000259" key="5">
    <source>
        <dbReference type="Pfam" id="PF23221"/>
    </source>
</evidence>
<dbReference type="Pfam" id="PF23210">
    <property type="entry name" value="HEAT_Maestro_2"/>
    <property type="match status" value="1"/>
</dbReference>
<dbReference type="Gene3D" id="1.25.10.10">
    <property type="entry name" value="Leucine-rich Repeat Variant"/>
    <property type="match status" value="2"/>
</dbReference>
<accession>A0A8D8ZXU9</accession>
<dbReference type="PANTHER" id="PTHR23120:SF0">
    <property type="entry name" value="MAESTRO HEAT-LIKE REPEAT FAMILY MEMBER 1"/>
    <property type="match status" value="1"/>
</dbReference>
<dbReference type="InterPro" id="IPR055408">
    <property type="entry name" value="HEAT_MROH2B-like"/>
</dbReference>
<feature type="domain" description="Maestro-like HEAT-repeats" evidence="3">
    <location>
        <begin position="944"/>
        <end position="1143"/>
    </location>
</feature>
<evidence type="ECO:0000313" key="7">
    <source>
        <dbReference type="EMBL" id="CAG6755131.1"/>
    </source>
</evidence>
<evidence type="ECO:0000256" key="2">
    <source>
        <dbReference type="SAM" id="MobiDB-lite"/>
    </source>
</evidence>
<feature type="region of interest" description="Disordered" evidence="2">
    <location>
        <begin position="1628"/>
        <end position="1649"/>
    </location>
</feature>
<dbReference type="InterPro" id="IPR045206">
    <property type="entry name" value="Maestro_heat-like_prot"/>
</dbReference>
<dbReference type="InterPro" id="IPR011989">
    <property type="entry name" value="ARM-like"/>
</dbReference>
<dbReference type="PANTHER" id="PTHR23120">
    <property type="entry name" value="MAESTRO-RELATED HEAT DOMAIN-CONTAINING"/>
    <property type="match status" value="1"/>
</dbReference>
<feature type="domain" description="Maestro/Maestro-like HEAT-repeats" evidence="6">
    <location>
        <begin position="1345"/>
        <end position="1617"/>
    </location>
</feature>
<feature type="domain" description="MROH2B-like N-terminal HEAT-repeats" evidence="5">
    <location>
        <begin position="68"/>
        <end position="279"/>
    </location>
</feature>
<dbReference type="InterPro" id="IPR016024">
    <property type="entry name" value="ARM-type_fold"/>
</dbReference>
<dbReference type="Pfam" id="PF21047">
    <property type="entry name" value="HEAT_Maestro"/>
    <property type="match status" value="1"/>
</dbReference>
<feature type="compositionally biased region" description="Basic and acidic residues" evidence="2">
    <location>
        <begin position="1633"/>
        <end position="1643"/>
    </location>
</feature>
<feature type="domain" description="MROH2B-like HEAT-repeats" evidence="4">
    <location>
        <begin position="282"/>
        <end position="895"/>
    </location>
</feature>
<evidence type="ECO:0000256" key="1">
    <source>
        <dbReference type="ARBA" id="ARBA00022737"/>
    </source>
</evidence>
<evidence type="ECO:0000259" key="6">
    <source>
        <dbReference type="Pfam" id="PF23227"/>
    </source>
</evidence>
<organism evidence="7">
    <name type="scientific">Cacopsylla melanoneura</name>
    <dbReference type="NCBI Taxonomy" id="428564"/>
    <lineage>
        <taxon>Eukaryota</taxon>
        <taxon>Metazoa</taxon>
        <taxon>Ecdysozoa</taxon>
        <taxon>Arthropoda</taxon>
        <taxon>Hexapoda</taxon>
        <taxon>Insecta</taxon>
        <taxon>Pterygota</taxon>
        <taxon>Neoptera</taxon>
        <taxon>Paraneoptera</taxon>
        <taxon>Hemiptera</taxon>
        <taxon>Sternorrhyncha</taxon>
        <taxon>Psylloidea</taxon>
        <taxon>Psyllidae</taxon>
        <taxon>Psyllinae</taxon>
        <taxon>Cacopsylla</taxon>
    </lineage>
</organism>
<protein>
    <submittedName>
        <fullName evidence="7">Maestro heat-like repeat-containing protein family member 1</fullName>
    </submittedName>
</protein>
<evidence type="ECO:0000259" key="4">
    <source>
        <dbReference type="Pfam" id="PF23210"/>
    </source>
</evidence>
<dbReference type="SUPFAM" id="SSF48371">
    <property type="entry name" value="ARM repeat"/>
    <property type="match status" value="2"/>
</dbReference>
<reference evidence="7" key="1">
    <citation type="submission" date="2021-05" db="EMBL/GenBank/DDBJ databases">
        <authorList>
            <person name="Alioto T."/>
            <person name="Alioto T."/>
            <person name="Gomez Garrido J."/>
        </authorList>
    </citation>
    <scope>NUCLEOTIDE SEQUENCE</scope>
</reference>
<name>A0A8D8ZXU9_9HEMI</name>
<dbReference type="GO" id="GO:0005737">
    <property type="term" value="C:cytoplasm"/>
    <property type="evidence" value="ECO:0007669"/>
    <property type="project" value="TreeGrafter"/>
</dbReference>
<dbReference type="Pfam" id="PF23227">
    <property type="entry name" value="HEAT_MROH2B_C"/>
    <property type="match status" value="1"/>
</dbReference>
<dbReference type="InterPro" id="IPR056282">
    <property type="entry name" value="MROH2B-like_N_HEAT"/>
</dbReference>
<dbReference type="EMBL" id="HBUF01541155">
    <property type="protein sequence ID" value="CAG6755131.1"/>
    <property type="molecule type" value="Transcribed_RNA"/>
</dbReference>
<dbReference type="InterPro" id="IPR048465">
    <property type="entry name" value="Maestro-like_HEAT"/>
</dbReference>
<keyword evidence="1" id="KW-0677">Repeat</keyword>
<dbReference type="Pfam" id="PF23221">
    <property type="entry name" value="HEAT_MROH2B_1st"/>
    <property type="match status" value="1"/>
</dbReference>
<evidence type="ECO:0000259" key="3">
    <source>
        <dbReference type="Pfam" id="PF21047"/>
    </source>
</evidence>
<proteinExistence type="predicted"/>
<dbReference type="InterPro" id="IPR055406">
    <property type="entry name" value="HEAT_Maestro"/>
</dbReference>